<sequence length="826" mass="91972">MSDNDNDDDKIVNTQRVGTATPELTKPITRPITARFQRAQRQHNAFKGEQRGRQPSLEICLEAIPQNIRSQTPNCAVRLIQLDLCRKSGLAWIIRVLAFISWSREGSYRKQGSGDLIKDNMLDAAENAILAFGGYTKGAAEFIQIYNTLPPEAQQALIEKHLAGLIDLVPKNKSKKGIARHKNVPTLDLRTKRKQVNALMDELNRDAKSAFIKERSNRDELLFELIDSLTSWLNAIWSVAYEHNVNFVHAHSCLLFVADVFTQLFESAGHGGCKCSVMNLPISVTIKNKHGKTIKNMHVTGPQNVDRILLWIWRDLFVSMSAKGTQQEKNRMRNMLEDIENVLGFETLERLLYGGKRFLADNHEAVEDEDEDDDDDDEDEDEEEWEDDEDASVDGSVVHVIDEDEDNNSASSDSRCPCNFHAPHWSGTLNAERVVIRDLVQERLHTIFETTPSLRLYNILISISDDTQSTKTRLLSNLSHCAGSTADTLVAALDIHIAADSPSHLISLLDSHAYLLRPKDAPTLQACVAVLSDAPTYQPRALTILEKELTDSLRAIYIAIRGAFAKVDEDTYKREIGEIMKLRTGSHARRDRITRWTEDVMTSSSGPMHPMAFAAMMFGIPIGPDAGDGDDAEFINFLDLDHSDPDLDDLREEFRPKLKERFEGWYLLAQTVRGGGAVGFKIYTQAVEMMSFLKAPDAVAEMLNRLGERPSKGYVCDALDALASFCKMQKKKYTVRNENQKRTRNANAPASSPRGNANTSAGNISTAAQDTTSNSTPPPLIPADLVGQHVQQGGFSFSFGSVPFMGNPPPPPLPFPLVPGGMEDVD</sequence>
<dbReference type="HOGENOM" id="CLU_017400_0_0_1"/>
<evidence type="ECO:0000313" key="3">
    <source>
        <dbReference type="Proteomes" id="UP000001194"/>
    </source>
</evidence>
<dbReference type="SUPFAM" id="SSF48371">
    <property type="entry name" value="ARM repeat"/>
    <property type="match status" value="1"/>
</dbReference>
<organism evidence="3">
    <name type="scientific">Laccaria bicolor (strain S238N-H82 / ATCC MYA-4686)</name>
    <name type="common">Bicoloured deceiver</name>
    <name type="synonym">Laccaria laccata var. bicolor</name>
    <dbReference type="NCBI Taxonomy" id="486041"/>
    <lineage>
        <taxon>Eukaryota</taxon>
        <taxon>Fungi</taxon>
        <taxon>Dikarya</taxon>
        <taxon>Basidiomycota</taxon>
        <taxon>Agaricomycotina</taxon>
        <taxon>Agaricomycetes</taxon>
        <taxon>Agaricomycetidae</taxon>
        <taxon>Agaricales</taxon>
        <taxon>Agaricineae</taxon>
        <taxon>Hydnangiaceae</taxon>
        <taxon>Laccaria</taxon>
    </lineage>
</organism>
<dbReference type="AlphaFoldDB" id="B0DKL2"/>
<feature type="region of interest" description="Disordered" evidence="1">
    <location>
        <begin position="363"/>
        <end position="396"/>
    </location>
</feature>
<gene>
    <name evidence="2" type="ORF">LACBIDRAFT_294975</name>
</gene>
<evidence type="ECO:0000313" key="2">
    <source>
        <dbReference type="EMBL" id="EDR04964.1"/>
    </source>
</evidence>
<dbReference type="GeneID" id="6079987"/>
<dbReference type="Proteomes" id="UP000001194">
    <property type="component" value="Unassembled WGS sequence"/>
</dbReference>
<proteinExistence type="predicted"/>
<name>B0DKL2_LACBS</name>
<dbReference type="KEGG" id="lbc:LACBIDRAFT_294975"/>
<dbReference type="InterPro" id="IPR016024">
    <property type="entry name" value="ARM-type_fold"/>
</dbReference>
<dbReference type="EMBL" id="DS547115">
    <property type="protein sequence ID" value="EDR04964.1"/>
    <property type="molecule type" value="Genomic_DNA"/>
</dbReference>
<feature type="region of interest" description="Disordered" evidence="1">
    <location>
        <begin position="1"/>
        <end position="20"/>
    </location>
</feature>
<reference evidence="2 3" key="1">
    <citation type="journal article" date="2008" name="Nature">
        <title>The genome of Laccaria bicolor provides insights into mycorrhizal symbiosis.</title>
        <authorList>
            <person name="Martin F."/>
            <person name="Aerts A."/>
            <person name="Ahren D."/>
            <person name="Brun A."/>
            <person name="Danchin E.G.J."/>
            <person name="Duchaussoy F."/>
            <person name="Gibon J."/>
            <person name="Kohler A."/>
            <person name="Lindquist E."/>
            <person name="Pereda V."/>
            <person name="Salamov A."/>
            <person name="Shapiro H.J."/>
            <person name="Wuyts J."/>
            <person name="Blaudez D."/>
            <person name="Buee M."/>
            <person name="Brokstein P."/>
            <person name="Canbaeck B."/>
            <person name="Cohen D."/>
            <person name="Courty P.E."/>
            <person name="Coutinho P.M."/>
            <person name="Delaruelle C."/>
            <person name="Detter J.C."/>
            <person name="Deveau A."/>
            <person name="DiFazio S."/>
            <person name="Duplessis S."/>
            <person name="Fraissinet-Tachet L."/>
            <person name="Lucic E."/>
            <person name="Frey-Klett P."/>
            <person name="Fourrey C."/>
            <person name="Feussner I."/>
            <person name="Gay G."/>
            <person name="Grimwood J."/>
            <person name="Hoegger P.J."/>
            <person name="Jain P."/>
            <person name="Kilaru S."/>
            <person name="Labbe J."/>
            <person name="Lin Y.C."/>
            <person name="Legue V."/>
            <person name="Le Tacon F."/>
            <person name="Marmeisse R."/>
            <person name="Melayah D."/>
            <person name="Montanini B."/>
            <person name="Muratet M."/>
            <person name="Nehls U."/>
            <person name="Niculita-Hirzel H."/>
            <person name="Oudot-Le Secq M.P."/>
            <person name="Peter M."/>
            <person name="Quesneville H."/>
            <person name="Rajashekar B."/>
            <person name="Reich M."/>
            <person name="Rouhier N."/>
            <person name="Schmutz J."/>
            <person name="Yin T."/>
            <person name="Chalot M."/>
            <person name="Henrissat B."/>
            <person name="Kuees U."/>
            <person name="Lucas S."/>
            <person name="Van de Peer Y."/>
            <person name="Podila G.K."/>
            <person name="Polle A."/>
            <person name="Pukkila P.J."/>
            <person name="Richardson P.M."/>
            <person name="Rouze P."/>
            <person name="Sanders I.R."/>
            <person name="Stajich J.E."/>
            <person name="Tunlid A."/>
            <person name="Tuskan G."/>
            <person name="Grigoriev I.V."/>
        </authorList>
    </citation>
    <scope>NUCLEOTIDE SEQUENCE [LARGE SCALE GENOMIC DNA]</scope>
    <source>
        <strain evidence="3">S238N-H82 / ATCC MYA-4686</strain>
    </source>
</reference>
<feature type="compositionally biased region" description="Polar residues" evidence="1">
    <location>
        <begin position="745"/>
        <end position="775"/>
    </location>
</feature>
<keyword evidence="3" id="KW-1185">Reference proteome</keyword>
<protein>
    <submittedName>
        <fullName evidence="2">Predicted protein</fullName>
    </submittedName>
</protein>
<feature type="region of interest" description="Disordered" evidence="1">
    <location>
        <begin position="734"/>
        <end position="783"/>
    </location>
</feature>
<dbReference type="RefSeq" id="XP_001884354.1">
    <property type="nucleotide sequence ID" value="XM_001884319.1"/>
</dbReference>
<evidence type="ECO:0000256" key="1">
    <source>
        <dbReference type="SAM" id="MobiDB-lite"/>
    </source>
</evidence>
<dbReference type="OrthoDB" id="2742205at2759"/>
<accession>B0DKL2</accession>
<feature type="compositionally biased region" description="Acidic residues" evidence="1">
    <location>
        <begin position="366"/>
        <end position="392"/>
    </location>
</feature>
<dbReference type="InParanoid" id="B0DKL2"/>